<dbReference type="RefSeq" id="XP_013254908.1">
    <property type="nucleotide sequence ID" value="XM_013399454.1"/>
</dbReference>
<evidence type="ECO:0000256" key="2">
    <source>
        <dbReference type="SAM" id="MobiDB-lite"/>
    </source>
</evidence>
<name>A0A072NZ90_9EURO</name>
<sequence length="696" mass="77975">MAQCIESSSRPQREQLLTNPVVEFLENHPDQACLTEVDKLGHAADLQYNTRSDIWVHQEDLPTASLYQVSEERKRTLQVALANFSRAVEKYQTKYPNRKSILNAKPLQQYAMEDVLAAIKSIEVSQEVKEYPQGLAALGKGFERTMKSKGMLRQLLDFVPRDSYCAPICGSFSFILAALDRVGDFRKEVVATLSHIPTQLEGIKSLAKVYRKSEELQICVDHVFAAMFGLLESLVKQMTEKISKKIVSSLFQSYASQQKSAMVSFSESITRFREQASIDSHKKIGDIDESVQKVLQRVNSNGLVLRSMTSAGQEALKELEDLKSRFAEAKKERAQEREEFLMYFNRMYQLLASTQSLDRSAGTFKNNMLTAPRKPRPFRAATPSPAPAASRGKTTLRLIKDWLAEAGIGKSTAQKDRRLTLSRFYDLDIESKDILWWILGTPELKAWLNTEGPQSLLVQSETPPDDLLNPLSFAAAFLADRIQSIDADNIPVLSFMTGVRRVESVHSKSELRPLSIMNHLNTQLLAFILKQRIQIDLSAILKPEKTLTRTQSNLSAALRLTEQILTQFPEDSMLFIIIDSAAAHDGADDDNRSELRLFTGLLQLGDRTGVAVKVLLMDTLPGLAASLRKVPFECLLVPDSVDGERQDLAFDTLAADADEAAFVPFLQTLHASQDDESSDESELREEARWSSSDSDS</sequence>
<organism evidence="3 4">
    <name type="scientific">Exophiala aquamarina CBS 119918</name>
    <dbReference type="NCBI Taxonomy" id="1182545"/>
    <lineage>
        <taxon>Eukaryota</taxon>
        <taxon>Fungi</taxon>
        <taxon>Dikarya</taxon>
        <taxon>Ascomycota</taxon>
        <taxon>Pezizomycotina</taxon>
        <taxon>Eurotiomycetes</taxon>
        <taxon>Chaetothyriomycetidae</taxon>
        <taxon>Chaetothyriales</taxon>
        <taxon>Herpotrichiellaceae</taxon>
        <taxon>Exophiala</taxon>
    </lineage>
</organism>
<reference evidence="3 4" key="1">
    <citation type="submission" date="2013-03" db="EMBL/GenBank/DDBJ databases">
        <title>The Genome Sequence of Exophiala aquamarina CBS 119918.</title>
        <authorList>
            <consortium name="The Broad Institute Genomics Platform"/>
            <person name="Cuomo C."/>
            <person name="de Hoog S."/>
            <person name="Gorbushina A."/>
            <person name="Walker B."/>
            <person name="Young S.K."/>
            <person name="Zeng Q."/>
            <person name="Gargeya S."/>
            <person name="Fitzgerald M."/>
            <person name="Haas B."/>
            <person name="Abouelleil A."/>
            <person name="Allen A.W."/>
            <person name="Alvarado L."/>
            <person name="Arachchi H.M."/>
            <person name="Berlin A.M."/>
            <person name="Chapman S.B."/>
            <person name="Gainer-Dewar J."/>
            <person name="Goldberg J."/>
            <person name="Griggs A."/>
            <person name="Gujja S."/>
            <person name="Hansen M."/>
            <person name="Howarth C."/>
            <person name="Imamovic A."/>
            <person name="Ireland A."/>
            <person name="Larimer J."/>
            <person name="McCowan C."/>
            <person name="Murphy C."/>
            <person name="Pearson M."/>
            <person name="Poon T.W."/>
            <person name="Priest M."/>
            <person name="Roberts A."/>
            <person name="Saif S."/>
            <person name="Shea T."/>
            <person name="Sisk P."/>
            <person name="Sykes S."/>
            <person name="Wortman J."/>
            <person name="Nusbaum C."/>
            <person name="Birren B."/>
        </authorList>
    </citation>
    <scope>NUCLEOTIDE SEQUENCE [LARGE SCALE GENOMIC DNA]</scope>
    <source>
        <strain evidence="3 4">CBS 119918</strain>
    </source>
</reference>
<dbReference type="VEuPathDB" id="FungiDB:A1O9_11558"/>
<dbReference type="HOGENOM" id="CLU_030272_0_0_1"/>
<feature type="coiled-coil region" evidence="1">
    <location>
        <begin position="305"/>
        <end position="339"/>
    </location>
</feature>
<comment type="caution">
    <text evidence="3">The sequence shown here is derived from an EMBL/GenBank/DDBJ whole genome shotgun (WGS) entry which is preliminary data.</text>
</comment>
<dbReference type="EMBL" id="AMGV01000018">
    <property type="protein sequence ID" value="KEF52318.1"/>
    <property type="molecule type" value="Genomic_DNA"/>
</dbReference>
<gene>
    <name evidence="3" type="ORF">A1O9_11558</name>
</gene>
<dbReference type="GeneID" id="25286456"/>
<protein>
    <submittedName>
        <fullName evidence="3">Uncharacterized protein</fullName>
    </submittedName>
</protein>
<dbReference type="PANTHER" id="PTHR40619">
    <property type="entry name" value="FUNGAL STAND N-TERMINAL GOODBYE DOMAIN-CONTAINING PROTEIN"/>
    <property type="match status" value="1"/>
</dbReference>
<dbReference type="AlphaFoldDB" id="A0A072NZ90"/>
<dbReference type="OrthoDB" id="5419927at2759"/>
<dbReference type="PANTHER" id="PTHR40619:SF3">
    <property type="entry name" value="FUNGAL STAND N-TERMINAL GOODBYE DOMAIN-CONTAINING PROTEIN"/>
    <property type="match status" value="1"/>
</dbReference>
<feature type="compositionally biased region" description="Acidic residues" evidence="2">
    <location>
        <begin position="674"/>
        <end position="683"/>
    </location>
</feature>
<keyword evidence="4" id="KW-1185">Reference proteome</keyword>
<proteinExistence type="predicted"/>
<feature type="region of interest" description="Disordered" evidence="2">
    <location>
        <begin position="671"/>
        <end position="696"/>
    </location>
</feature>
<dbReference type="Proteomes" id="UP000027920">
    <property type="component" value="Unassembled WGS sequence"/>
</dbReference>
<evidence type="ECO:0000313" key="3">
    <source>
        <dbReference type="EMBL" id="KEF52318.1"/>
    </source>
</evidence>
<evidence type="ECO:0000256" key="1">
    <source>
        <dbReference type="SAM" id="Coils"/>
    </source>
</evidence>
<feature type="region of interest" description="Disordered" evidence="2">
    <location>
        <begin position="368"/>
        <end position="390"/>
    </location>
</feature>
<feature type="compositionally biased region" description="Low complexity" evidence="2">
    <location>
        <begin position="378"/>
        <end position="390"/>
    </location>
</feature>
<accession>A0A072NZ90</accession>
<keyword evidence="1" id="KW-0175">Coiled coil</keyword>
<evidence type="ECO:0000313" key="4">
    <source>
        <dbReference type="Proteomes" id="UP000027920"/>
    </source>
</evidence>